<reference evidence="9" key="2">
    <citation type="submission" date="2014-07" db="EMBL/GenBank/DDBJ databases">
        <authorList>
            <person name="Hull J."/>
        </authorList>
    </citation>
    <scope>NUCLEOTIDE SEQUENCE</scope>
</reference>
<keyword evidence="2" id="KW-1003">Cell membrane</keyword>
<dbReference type="GO" id="GO:0005886">
    <property type="term" value="C:plasma membrane"/>
    <property type="evidence" value="ECO:0007669"/>
    <property type="project" value="UniProtKB-SubCell"/>
</dbReference>
<dbReference type="AlphaFoldDB" id="A0A0A9WBC7"/>
<protein>
    <submittedName>
        <fullName evidence="9">Putative gustatory receptor 32a</fullName>
    </submittedName>
</protein>
<evidence type="ECO:0000256" key="4">
    <source>
        <dbReference type="ARBA" id="ARBA00022989"/>
    </source>
</evidence>
<evidence type="ECO:0000256" key="8">
    <source>
        <dbReference type="SAM" id="Phobius"/>
    </source>
</evidence>
<dbReference type="GO" id="GO:0030425">
    <property type="term" value="C:dendrite"/>
    <property type="evidence" value="ECO:0007669"/>
    <property type="project" value="TreeGrafter"/>
</dbReference>
<evidence type="ECO:0000256" key="5">
    <source>
        <dbReference type="ARBA" id="ARBA00023136"/>
    </source>
</evidence>
<dbReference type="GO" id="GO:0030424">
    <property type="term" value="C:axon"/>
    <property type="evidence" value="ECO:0007669"/>
    <property type="project" value="TreeGrafter"/>
</dbReference>
<evidence type="ECO:0000313" key="9">
    <source>
        <dbReference type="EMBL" id="JAG05079.1"/>
    </source>
</evidence>
<name>A0A0A9WBC7_LYGHE</name>
<evidence type="ECO:0000256" key="3">
    <source>
        <dbReference type="ARBA" id="ARBA00022692"/>
    </source>
</evidence>
<keyword evidence="5 8" id="KW-0472">Membrane</keyword>
<dbReference type="EMBL" id="GBHO01038525">
    <property type="protein sequence ID" value="JAG05079.1"/>
    <property type="molecule type" value="Transcribed_RNA"/>
</dbReference>
<organism evidence="9">
    <name type="scientific">Lygus hesperus</name>
    <name type="common">Western plant bug</name>
    <dbReference type="NCBI Taxonomy" id="30085"/>
    <lineage>
        <taxon>Eukaryota</taxon>
        <taxon>Metazoa</taxon>
        <taxon>Ecdysozoa</taxon>
        <taxon>Arthropoda</taxon>
        <taxon>Hexapoda</taxon>
        <taxon>Insecta</taxon>
        <taxon>Pterygota</taxon>
        <taxon>Neoptera</taxon>
        <taxon>Paraneoptera</taxon>
        <taxon>Hemiptera</taxon>
        <taxon>Heteroptera</taxon>
        <taxon>Panheteroptera</taxon>
        <taxon>Cimicomorpha</taxon>
        <taxon>Miridae</taxon>
        <taxon>Mirini</taxon>
        <taxon>Lygus</taxon>
    </lineage>
</organism>
<keyword evidence="4 8" id="KW-1133">Transmembrane helix</keyword>
<dbReference type="PANTHER" id="PTHR21143">
    <property type="entry name" value="INVERTEBRATE GUSTATORY RECEPTOR"/>
    <property type="match status" value="1"/>
</dbReference>
<feature type="transmembrane region" description="Helical" evidence="8">
    <location>
        <begin position="86"/>
        <end position="110"/>
    </location>
</feature>
<evidence type="ECO:0000256" key="2">
    <source>
        <dbReference type="ARBA" id="ARBA00022475"/>
    </source>
</evidence>
<dbReference type="GO" id="GO:0050909">
    <property type="term" value="P:sensory perception of taste"/>
    <property type="evidence" value="ECO:0007669"/>
    <property type="project" value="InterPro"/>
</dbReference>
<keyword evidence="3 8" id="KW-0812">Transmembrane</keyword>
<evidence type="ECO:0000256" key="6">
    <source>
        <dbReference type="ARBA" id="ARBA00023170"/>
    </source>
</evidence>
<gene>
    <name evidence="9" type="primary">Gr32a_8</name>
    <name evidence="9" type="ORF">CM83_100150</name>
</gene>
<dbReference type="GO" id="GO:0043025">
    <property type="term" value="C:neuronal cell body"/>
    <property type="evidence" value="ECO:0007669"/>
    <property type="project" value="TreeGrafter"/>
</dbReference>
<dbReference type="Pfam" id="PF08395">
    <property type="entry name" value="7tm_7"/>
    <property type="match status" value="1"/>
</dbReference>
<dbReference type="InterPro" id="IPR013604">
    <property type="entry name" value="7TM_chemorcpt"/>
</dbReference>
<dbReference type="GO" id="GO:0007165">
    <property type="term" value="P:signal transduction"/>
    <property type="evidence" value="ECO:0007669"/>
    <property type="project" value="UniProtKB-KW"/>
</dbReference>
<keyword evidence="7" id="KW-0807">Transducer</keyword>
<sequence>MYVRPAISVKIVYLMFVQGLMVFITIFNMSFLVRECVNTIAKVDAFYRELFRLMRESKTLCSNKKLCLYVSMRKTVNFTACGFFNLGYPLITSIIAAATTYLVILVQFSIPKP</sequence>
<keyword evidence="6 9" id="KW-0675">Receptor</keyword>
<evidence type="ECO:0000256" key="7">
    <source>
        <dbReference type="ARBA" id="ARBA00023224"/>
    </source>
</evidence>
<feature type="transmembrane region" description="Helical" evidence="8">
    <location>
        <begin position="12"/>
        <end position="33"/>
    </location>
</feature>
<dbReference type="PANTHER" id="PTHR21143:SF104">
    <property type="entry name" value="GUSTATORY RECEPTOR 8A-RELATED"/>
    <property type="match status" value="1"/>
</dbReference>
<dbReference type="GO" id="GO:0008049">
    <property type="term" value="P:male courtship behavior"/>
    <property type="evidence" value="ECO:0007669"/>
    <property type="project" value="TreeGrafter"/>
</dbReference>
<evidence type="ECO:0000256" key="1">
    <source>
        <dbReference type="ARBA" id="ARBA00004651"/>
    </source>
</evidence>
<accession>A0A0A9WBC7</accession>
<dbReference type="GO" id="GO:0007635">
    <property type="term" value="P:chemosensory behavior"/>
    <property type="evidence" value="ECO:0007669"/>
    <property type="project" value="TreeGrafter"/>
</dbReference>
<reference evidence="9" key="1">
    <citation type="journal article" date="2014" name="PLoS ONE">
        <title>Transcriptome-Based Identification of ABC Transporters in the Western Tarnished Plant Bug Lygus hesperus.</title>
        <authorList>
            <person name="Hull J.J."/>
            <person name="Chaney K."/>
            <person name="Geib S.M."/>
            <person name="Fabrick J.A."/>
            <person name="Brent C.S."/>
            <person name="Walsh D."/>
            <person name="Lavine L.C."/>
        </authorList>
    </citation>
    <scope>NUCLEOTIDE SEQUENCE</scope>
</reference>
<comment type="subcellular location">
    <subcellularLocation>
        <location evidence="1">Cell membrane</location>
        <topology evidence="1">Multi-pass membrane protein</topology>
    </subcellularLocation>
</comment>
<proteinExistence type="predicted"/>